<name>A0A556QRR5_9BACT</name>
<dbReference type="PRINTS" id="PR00744">
    <property type="entry name" value="GLHYDRLASE37"/>
</dbReference>
<dbReference type="GO" id="GO:0004555">
    <property type="term" value="F:alpha,alpha-trehalase activity"/>
    <property type="evidence" value="ECO:0007669"/>
    <property type="project" value="InterPro"/>
</dbReference>
<dbReference type="Pfam" id="PF01204">
    <property type="entry name" value="Trehalase"/>
    <property type="match status" value="2"/>
</dbReference>
<keyword evidence="2" id="KW-1185">Reference proteome</keyword>
<accession>A0A556QRR5</accession>
<dbReference type="PANTHER" id="PTHR23403:SF6">
    <property type="entry name" value="CYTOSOLIC NEUTRAL TREHALASE-RELATED"/>
    <property type="match status" value="1"/>
</dbReference>
<dbReference type="EMBL" id="VMBG01000001">
    <property type="protein sequence ID" value="TSJ79328.1"/>
    <property type="molecule type" value="Genomic_DNA"/>
</dbReference>
<gene>
    <name evidence="1" type="ORF">FPL22_08575</name>
</gene>
<sequence>MTAPTASFASASIADVTTFITTHWDDTVRSCPKDEGTLIGLPHPYTIPCRKDAFQELYYWDTYFTALGLLGTGRPDLAVANTRNLLSLVARLGFVPNGNRTYYTSRSQPPYLGPLVGLVADATGDTTLIRDAVPMLKLEHAFWTTRRMTSTGLSHHGNHATHEELIEFFPTVQHRLGLPDAKAEDNVDLASRTMAECETGWDLNSRYDKHCANFCQADLNSTLWLLETLLTRWTEGADRSHWQACADKRRDLINTYCWDAERGGFFDYDHVNQRRSTVVSAATFQPLWAGLATPEQAAAVVKNMLPKLEFAFGVSSVAPGAKPSPYQWDHPNGWPCIQHLVYRGLERYGYQAEARRIAEKYIASVCRAFAATGDLWEKYNVLDGSHHTVGEAGYLINPVNLVTGEADASATEVPPSMMGWTAGVFVDAVGFLANQSPYWLAPLK</sequence>
<dbReference type="PANTHER" id="PTHR23403">
    <property type="entry name" value="TREHALASE"/>
    <property type="match status" value="1"/>
</dbReference>
<evidence type="ECO:0000313" key="1">
    <source>
        <dbReference type="EMBL" id="TSJ79328.1"/>
    </source>
</evidence>
<comment type="caution">
    <text evidence="1">The sequence shown here is derived from an EMBL/GenBank/DDBJ whole genome shotgun (WGS) entry which is preliminary data.</text>
</comment>
<dbReference type="InterPro" id="IPR008928">
    <property type="entry name" value="6-hairpin_glycosidase_sf"/>
</dbReference>
<dbReference type="AlphaFoldDB" id="A0A556QRR5"/>
<dbReference type="RefSeq" id="WP_144229767.1">
    <property type="nucleotide sequence ID" value="NZ_CBCRVV010000007.1"/>
</dbReference>
<dbReference type="InterPro" id="IPR001661">
    <property type="entry name" value="Glyco_hydro_37"/>
</dbReference>
<dbReference type="Proteomes" id="UP000315648">
    <property type="component" value="Unassembled WGS sequence"/>
</dbReference>
<protein>
    <submittedName>
        <fullName evidence="1">Alpha,alpha-trehalase</fullName>
    </submittedName>
</protein>
<organism evidence="1 2">
    <name type="scientific">Rariglobus hedericola</name>
    <dbReference type="NCBI Taxonomy" id="2597822"/>
    <lineage>
        <taxon>Bacteria</taxon>
        <taxon>Pseudomonadati</taxon>
        <taxon>Verrucomicrobiota</taxon>
        <taxon>Opitutia</taxon>
        <taxon>Opitutales</taxon>
        <taxon>Opitutaceae</taxon>
        <taxon>Rariglobus</taxon>
    </lineage>
</organism>
<dbReference type="InterPro" id="IPR012341">
    <property type="entry name" value="6hp_glycosidase-like_sf"/>
</dbReference>
<dbReference type="OrthoDB" id="9798687at2"/>
<dbReference type="Gene3D" id="1.50.10.10">
    <property type="match status" value="1"/>
</dbReference>
<evidence type="ECO:0000313" key="2">
    <source>
        <dbReference type="Proteomes" id="UP000315648"/>
    </source>
</evidence>
<reference evidence="1 2" key="1">
    <citation type="submission" date="2019-07" db="EMBL/GenBank/DDBJ databases">
        <title>Description of 53C-WASEF.</title>
        <authorList>
            <person name="Pitt A."/>
            <person name="Hahn M.W."/>
        </authorList>
    </citation>
    <scope>NUCLEOTIDE SEQUENCE [LARGE SCALE GENOMIC DNA]</scope>
    <source>
        <strain evidence="1 2">53C-WASEF</strain>
    </source>
</reference>
<proteinExistence type="predicted"/>
<dbReference type="GO" id="GO:0005993">
    <property type="term" value="P:trehalose catabolic process"/>
    <property type="evidence" value="ECO:0007669"/>
    <property type="project" value="TreeGrafter"/>
</dbReference>
<dbReference type="SUPFAM" id="SSF48208">
    <property type="entry name" value="Six-hairpin glycosidases"/>
    <property type="match status" value="1"/>
</dbReference>